<dbReference type="SUPFAM" id="SSF52972">
    <property type="entry name" value="ITPase-like"/>
    <property type="match status" value="1"/>
</dbReference>
<dbReference type="STRING" id="1236976.JCM16418_4147"/>
<evidence type="ECO:0000256" key="2">
    <source>
        <dbReference type="SAM" id="Phobius"/>
    </source>
</evidence>
<keyword evidence="4" id="KW-1185">Reference proteome</keyword>
<dbReference type="GO" id="GO:0009143">
    <property type="term" value="P:nucleoside triphosphate catabolic process"/>
    <property type="evidence" value="ECO:0007669"/>
    <property type="project" value="InterPro"/>
</dbReference>
<name>W7YGB7_9BACL</name>
<dbReference type="EMBL" id="BAVZ01000017">
    <property type="protein sequence ID" value="GAF09980.1"/>
    <property type="molecule type" value="Genomic_DNA"/>
</dbReference>
<dbReference type="Gene3D" id="3.90.950.10">
    <property type="match status" value="1"/>
</dbReference>
<dbReference type="Proteomes" id="UP000019364">
    <property type="component" value="Unassembled WGS sequence"/>
</dbReference>
<keyword evidence="1" id="KW-0378">Hydrolase</keyword>
<keyword evidence="2" id="KW-1133">Transmembrane helix</keyword>
<evidence type="ECO:0000313" key="3">
    <source>
        <dbReference type="EMBL" id="GAF09980.1"/>
    </source>
</evidence>
<keyword evidence="2" id="KW-0812">Transmembrane</keyword>
<protein>
    <submittedName>
        <fullName evidence="3">Nucleoside 5-triphosphatase RdgB</fullName>
    </submittedName>
</protein>
<evidence type="ECO:0000256" key="1">
    <source>
        <dbReference type="ARBA" id="ARBA00022801"/>
    </source>
</evidence>
<reference evidence="3 4" key="1">
    <citation type="journal article" date="2014" name="Genome Announc.">
        <title>Draft Genome Sequence of Paenibacillus pini JCM 16418T, Isolated from the Rhizosphere of Pine Tree.</title>
        <authorList>
            <person name="Yuki M."/>
            <person name="Oshima K."/>
            <person name="Suda W."/>
            <person name="Oshida Y."/>
            <person name="Kitamura K."/>
            <person name="Iida Y."/>
            <person name="Hattori M."/>
            <person name="Ohkuma M."/>
        </authorList>
    </citation>
    <scope>NUCLEOTIDE SEQUENCE [LARGE SCALE GENOMIC DNA]</scope>
    <source>
        <strain evidence="3 4">JCM 16418</strain>
    </source>
</reference>
<comment type="caution">
    <text evidence="3">The sequence shown here is derived from an EMBL/GenBank/DDBJ whole genome shotgun (WGS) entry which is preliminary data.</text>
</comment>
<organism evidence="3 4">
    <name type="scientific">Paenibacillus pini JCM 16418</name>
    <dbReference type="NCBI Taxonomy" id="1236976"/>
    <lineage>
        <taxon>Bacteria</taxon>
        <taxon>Bacillati</taxon>
        <taxon>Bacillota</taxon>
        <taxon>Bacilli</taxon>
        <taxon>Bacillales</taxon>
        <taxon>Paenibacillaceae</taxon>
        <taxon>Paenibacillus</taxon>
    </lineage>
</organism>
<sequence length="113" mass="12923">MNLDTDIIIVATQNKGKVKEFEHAFAALGKQVKSMFDYPELPEVVEDGVTFAENAMKKAKTVAMHLEYLCLPMIQVYVSMLWMVSQVYTLPGMRVNMLPMRRITENCCERSKS</sequence>
<dbReference type="eggNOG" id="COG0127">
    <property type="taxonomic scope" value="Bacteria"/>
</dbReference>
<dbReference type="AlphaFoldDB" id="W7YGB7"/>
<keyword evidence="2" id="KW-0472">Membrane</keyword>
<evidence type="ECO:0000313" key="4">
    <source>
        <dbReference type="Proteomes" id="UP000019364"/>
    </source>
</evidence>
<gene>
    <name evidence="3" type="ORF">JCM16418_4147</name>
</gene>
<dbReference type="GO" id="GO:0047429">
    <property type="term" value="F:nucleoside triphosphate diphosphatase activity"/>
    <property type="evidence" value="ECO:0007669"/>
    <property type="project" value="InterPro"/>
</dbReference>
<feature type="transmembrane region" description="Helical" evidence="2">
    <location>
        <begin position="66"/>
        <end position="88"/>
    </location>
</feature>
<dbReference type="InterPro" id="IPR002637">
    <property type="entry name" value="RdgB/HAM1"/>
</dbReference>
<dbReference type="InterPro" id="IPR029001">
    <property type="entry name" value="ITPase-like_fam"/>
</dbReference>
<dbReference type="Pfam" id="PF01725">
    <property type="entry name" value="Ham1p_like"/>
    <property type="match status" value="1"/>
</dbReference>
<proteinExistence type="predicted"/>
<accession>W7YGB7</accession>